<evidence type="ECO:0000256" key="4">
    <source>
        <dbReference type="ARBA" id="ARBA00023136"/>
    </source>
</evidence>
<dbReference type="STRING" id="1296100.A0A1B9FTG6"/>
<keyword evidence="4 5" id="KW-0472">Membrane</keyword>
<dbReference type="EMBL" id="CP144543">
    <property type="protein sequence ID" value="WVW83541.1"/>
    <property type="molecule type" value="Genomic_DNA"/>
</dbReference>
<dbReference type="KEGG" id="kbi:30213244"/>
<accession>A0A1B9FTG6</accession>
<dbReference type="PANTHER" id="PTHR23502:SF185">
    <property type="entry name" value="MAJOR FACILITATOR SUPERFAMILY (MFS) PROFILE DOMAIN-CONTAINING PROTEIN"/>
    <property type="match status" value="1"/>
</dbReference>
<dbReference type="GO" id="GO:0022857">
    <property type="term" value="F:transmembrane transporter activity"/>
    <property type="evidence" value="ECO:0007669"/>
    <property type="project" value="InterPro"/>
</dbReference>
<reference evidence="7" key="1">
    <citation type="submission" date="2013-07" db="EMBL/GenBank/DDBJ databases">
        <title>The Genome Sequence of Cryptococcus bestiolae CBS10118.</title>
        <authorList>
            <consortium name="The Broad Institute Genome Sequencing Platform"/>
            <person name="Cuomo C."/>
            <person name="Litvintseva A."/>
            <person name="Chen Y."/>
            <person name="Heitman J."/>
            <person name="Sun S."/>
            <person name="Springer D."/>
            <person name="Dromer F."/>
            <person name="Young S.K."/>
            <person name="Zeng Q."/>
            <person name="Gargeya S."/>
            <person name="Fitzgerald M."/>
            <person name="Abouelleil A."/>
            <person name="Alvarado L."/>
            <person name="Berlin A.M."/>
            <person name="Chapman S.B."/>
            <person name="Dewar J."/>
            <person name="Goldberg J."/>
            <person name="Griggs A."/>
            <person name="Gujja S."/>
            <person name="Hansen M."/>
            <person name="Howarth C."/>
            <person name="Imamovic A."/>
            <person name="Larimer J."/>
            <person name="McCowan C."/>
            <person name="Murphy C."/>
            <person name="Pearson M."/>
            <person name="Priest M."/>
            <person name="Roberts A."/>
            <person name="Saif S."/>
            <person name="Shea T."/>
            <person name="Sykes S."/>
            <person name="Wortman J."/>
            <person name="Nusbaum C."/>
            <person name="Birren B."/>
        </authorList>
    </citation>
    <scope>NUCLEOTIDE SEQUENCE [LARGE SCALE GENOMIC DNA]</scope>
    <source>
        <strain evidence="7">CBS 10118</strain>
    </source>
</reference>
<dbReference type="InterPro" id="IPR020846">
    <property type="entry name" value="MFS_dom"/>
</dbReference>
<dbReference type="SUPFAM" id="SSF103473">
    <property type="entry name" value="MFS general substrate transporter"/>
    <property type="match status" value="1"/>
</dbReference>
<reference evidence="8" key="4">
    <citation type="submission" date="2024-02" db="EMBL/GenBank/DDBJ databases">
        <title>Comparative genomics of Cryptococcus and Kwoniella reveals pathogenesis evolution and contrasting modes of karyotype evolution via chromosome fusion or intercentromeric recombination.</title>
        <authorList>
            <person name="Coelho M.A."/>
            <person name="David-Palma M."/>
            <person name="Shea T."/>
            <person name="Bowers K."/>
            <person name="McGinley-Smith S."/>
            <person name="Mohammad A.W."/>
            <person name="Gnirke A."/>
            <person name="Yurkov A.M."/>
            <person name="Nowrousian M."/>
            <person name="Sun S."/>
            <person name="Cuomo C.A."/>
            <person name="Heitman J."/>
        </authorList>
    </citation>
    <scope>NUCLEOTIDE SEQUENCE</scope>
    <source>
        <strain evidence="8">CBS 10118</strain>
    </source>
</reference>
<evidence type="ECO:0000256" key="1">
    <source>
        <dbReference type="ARBA" id="ARBA00004141"/>
    </source>
</evidence>
<evidence type="ECO:0000313" key="7">
    <source>
        <dbReference type="EMBL" id="OCF22064.1"/>
    </source>
</evidence>
<keyword evidence="9" id="KW-1185">Reference proteome</keyword>
<evidence type="ECO:0000313" key="9">
    <source>
        <dbReference type="Proteomes" id="UP000092730"/>
    </source>
</evidence>
<feature type="transmembrane region" description="Helical" evidence="5">
    <location>
        <begin position="413"/>
        <end position="439"/>
    </location>
</feature>
<feature type="transmembrane region" description="Helical" evidence="5">
    <location>
        <begin position="451"/>
        <end position="469"/>
    </location>
</feature>
<comment type="subcellular location">
    <subcellularLocation>
        <location evidence="1">Membrane</location>
        <topology evidence="1">Multi-pass membrane protein</topology>
    </subcellularLocation>
</comment>
<feature type="transmembrane region" description="Helical" evidence="5">
    <location>
        <begin position="81"/>
        <end position="101"/>
    </location>
</feature>
<feature type="transmembrane region" description="Helical" evidence="5">
    <location>
        <begin position="304"/>
        <end position="326"/>
    </location>
</feature>
<evidence type="ECO:0000256" key="2">
    <source>
        <dbReference type="ARBA" id="ARBA00022692"/>
    </source>
</evidence>
<dbReference type="GeneID" id="30213244"/>
<evidence type="ECO:0000256" key="3">
    <source>
        <dbReference type="ARBA" id="ARBA00022989"/>
    </source>
</evidence>
<dbReference type="PROSITE" id="PS50850">
    <property type="entry name" value="MFS"/>
    <property type="match status" value="1"/>
</dbReference>
<evidence type="ECO:0000313" key="8">
    <source>
        <dbReference type="EMBL" id="WVW83541.1"/>
    </source>
</evidence>
<dbReference type="AlphaFoldDB" id="A0A1B9FTG6"/>
<feature type="transmembrane region" description="Helical" evidence="5">
    <location>
        <begin position="45"/>
        <end position="69"/>
    </location>
</feature>
<dbReference type="GO" id="GO:0005886">
    <property type="term" value="C:plasma membrane"/>
    <property type="evidence" value="ECO:0007669"/>
    <property type="project" value="TreeGrafter"/>
</dbReference>
<keyword evidence="2 5" id="KW-0812">Transmembrane</keyword>
<dbReference type="InterPro" id="IPR011701">
    <property type="entry name" value="MFS"/>
</dbReference>
<dbReference type="EMBL" id="KI894026">
    <property type="protein sequence ID" value="OCF22064.1"/>
    <property type="molecule type" value="Genomic_DNA"/>
</dbReference>
<dbReference type="Proteomes" id="UP000092730">
    <property type="component" value="Chromosome 3"/>
</dbReference>
<dbReference type="Gene3D" id="1.20.1250.20">
    <property type="entry name" value="MFS general substrate transporter like domains"/>
    <property type="match status" value="1"/>
</dbReference>
<organism evidence="7">
    <name type="scientific">Kwoniella bestiolae CBS 10118</name>
    <dbReference type="NCBI Taxonomy" id="1296100"/>
    <lineage>
        <taxon>Eukaryota</taxon>
        <taxon>Fungi</taxon>
        <taxon>Dikarya</taxon>
        <taxon>Basidiomycota</taxon>
        <taxon>Agaricomycotina</taxon>
        <taxon>Tremellomycetes</taxon>
        <taxon>Tremellales</taxon>
        <taxon>Cryptococcaceae</taxon>
        <taxon>Kwoniella</taxon>
    </lineage>
</organism>
<gene>
    <name evidence="7" type="ORF">I302_08845</name>
    <name evidence="8" type="ORF">I302_105562</name>
</gene>
<dbReference type="VEuPathDB" id="FungiDB:I302_08845"/>
<name>A0A1B9FTG6_9TREE</name>
<sequence>MTNQIEAGLENGIQEGQLASYIRDGKDPSLPDNHPINALGRWRKFFILLTLSYSGFLANFSVAIIQVAFPTLGKAFGVSPGKIPNTIGYNLLGVAVGPLFWNPLSKTMGRRPVYLLGSLFFIPCVIWMALSNTYIVFAIARVFAGITSSFSQTVPPATVGDIFVKEVRGSKMSMFAVAVVIAPAIGPIFCGLIVENTTWRVLFWLILGLAVVQLAAFFFIVPETLWIETEETPMGVALTNTGSELQQVSSDGKDYDSKAITEHVEETHHSFTTRNGHVGAAWMPWKRPKEYLAISLSPILMARYLTIVIPSIYYGSIFAWSVGITIVMPQKFEKPPYNFELNPLGAAFLAFGFGGVLGKWSGGIVGDKVVSYMEKKKGHREPEHRLWALLPILPFMFVGCLIVGLVVKLQLHWIAYLFGGGLFFFCLSAATGLLQTYVLEGYLSRSMDTQAVFVFFKSMWGFAIAFFVYDWGEEHDFLSEYIIQGALAAGIGAIICGLFIMKGRSIRRWQGMPMSTK</sequence>
<feature type="transmembrane region" description="Helical" evidence="5">
    <location>
        <begin position="386"/>
        <end position="407"/>
    </location>
</feature>
<reference evidence="8" key="2">
    <citation type="submission" date="2013-07" db="EMBL/GenBank/DDBJ databases">
        <authorList>
            <consortium name="The Broad Institute Genome Sequencing Platform"/>
            <person name="Cuomo C."/>
            <person name="Litvintseva A."/>
            <person name="Chen Y."/>
            <person name="Heitman J."/>
            <person name="Sun S."/>
            <person name="Springer D."/>
            <person name="Dromer F."/>
            <person name="Young S.K."/>
            <person name="Zeng Q."/>
            <person name="Gargeya S."/>
            <person name="Fitzgerald M."/>
            <person name="Abouelleil A."/>
            <person name="Alvarado L."/>
            <person name="Berlin A.M."/>
            <person name="Chapman S.B."/>
            <person name="Dewar J."/>
            <person name="Goldberg J."/>
            <person name="Griggs A."/>
            <person name="Gujja S."/>
            <person name="Hansen M."/>
            <person name="Howarth C."/>
            <person name="Imamovic A."/>
            <person name="Larimer J."/>
            <person name="McCowan C."/>
            <person name="Murphy C."/>
            <person name="Pearson M."/>
            <person name="Priest M."/>
            <person name="Roberts A."/>
            <person name="Saif S."/>
            <person name="Shea T."/>
            <person name="Sykes S."/>
            <person name="Wortman J."/>
            <person name="Nusbaum C."/>
            <person name="Birren B."/>
        </authorList>
    </citation>
    <scope>NUCLEOTIDE SEQUENCE</scope>
    <source>
        <strain evidence="8">CBS 10118</strain>
    </source>
</reference>
<feature type="domain" description="Major facilitator superfamily (MFS) profile" evidence="6">
    <location>
        <begin position="47"/>
        <end position="504"/>
    </location>
</feature>
<dbReference type="PANTHER" id="PTHR23502">
    <property type="entry name" value="MAJOR FACILITATOR SUPERFAMILY"/>
    <property type="match status" value="1"/>
</dbReference>
<proteinExistence type="predicted"/>
<evidence type="ECO:0000256" key="5">
    <source>
        <dbReference type="SAM" id="Phobius"/>
    </source>
</evidence>
<keyword evidence="3 5" id="KW-1133">Transmembrane helix</keyword>
<evidence type="ECO:0000259" key="6">
    <source>
        <dbReference type="PROSITE" id="PS50850"/>
    </source>
</evidence>
<reference evidence="7" key="3">
    <citation type="submission" date="2014-01" db="EMBL/GenBank/DDBJ databases">
        <title>Evolution of pathogenesis and genome organization in the Tremellales.</title>
        <authorList>
            <person name="Cuomo C."/>
            <person name="Litvintseva A."/>
            <person name="Heitman J."/>
            <person name="Chen Y."/>
            <person name="Sun S."/>
            <person name="Springer D."/>
            <person name="Dromer F."/>
            <person name="Young S."/>
            <person name="Zeng Q."/>
            <person name="Chapman S."/>
            <person name="Gujja S."/>
            <person name="Saif S."/>
            <person name="Birren B."/>
        </authorList>
    </citation>
    <scope>NUCLEOTIDE SEQUENCE</scope>
    <source>
        <strain evidence="7">CBS 10118</strain>
    </source>
</reference>
<dbReference type="OrthoDB" id="5215911at2759"/>
<protein>
    <recommendedName>
        <fullName evidence="6">Major facilitator superfamily (MFS) profile domain-containing protein</fullName>
    </recommendedName>
</protein>
<feature type="transmembrane region" description="Helical" evidence="5">
    <location>
        <begin position="175"/>
        <end position="195"/>
    </location>
</feature>
<dbReference type="RefSeq" id="XP_019043134.1">
    <property type="nucleotide sequence ID" value="XM_019195421.1"/>
</dbReference>
<feature type="transmembrane region" description="Helical" evidence="5">
    <location>
        <begin position="481"/>
        <end position="501"/>
    </location>
</feature>
<dbReference type="InterPro" id="IPR036259">
    <property type="entry name" value="MFS_trans_sf"/>
</dbReference>
<feature type="transmembrane region" description="Helical" evidence="5">
    <location>
        <begin position="113"/>
        <end position="130"/>
    </location>
</feature>
<feature type="transmembrane region" description="Helical" evidence="5">
    <location>
        <begin position="201"/>
        <end position="221"/>
    </location>
</feature>
<feature type="transmembrane region" description="Helical" evidence="5">
    <location>
        <begin position="346"/>
        <end position="365"/>
    </location>
</feature>
<dbReference type="Pfam" id="PF07690">
    <property type="entry name" value="MFS_1"/>
    <property type="match status" value="1"/>
</dbReference>